<protein>
    <recommendedName>
        <fullName evidence="2">MacB-like periplasmic core domain-containing protein</fullName>
    </recommendedName>
</protein>
<evidence type="ECO:0000259" key="2">
    <source>
        <dbReference type="Pfam" id="PF12704"/>
    </source>
</evidence>
<dbReference type="PANTHER" id="PTHR30572:SF4">
    <property type="entry name" value="ABC TRANSPORTER PERMEASE YTRF"/>
    <property type="match status" value="1"/>
</dbReference>
<feature type="non-terminal residue" evidence="3">
    <location>
        <position position="186"/>
    </location>
</feature>
<dbReference type="Pfam" id="PF12704">
    <property type="entry name" value="MacB_PCD"/>
    <property type="match status" value="1"/>
</dbReference>
<organism evidence="3">
    <name type="scientific">marine sediment metagenome</name>
    <dbReference type="NCBI Taxonomy" id="412755"/>
    <lineage>
        <taxon>unclassified sequences</taxon>
        <taxon>metagenomes</taxon>
        <taxon>ecological metagenomes</taxon>
    </lineage>
</organism>
<evidence type="ECO:0000313" key="3">
    <source>
        <dbReference type="EMBL" id="GAG34727.1"/>
    </source>
</evidence>
<dbReference type="GO" id="GO:0022857">
    <property type="term" value="F:transmembrane transporter activity"/>
    <property type="evidence" value="ECO:0007669"/>
    <property type="project" value="TreeGrafter"/>
</dbReference>
<dbReference type="PANTHER" id="PTHR30572">
    <property type="entry name" value="MEMBRANE COMPONENT OF TRANSPORTER-RELATED"/>
    <property type="match status" value="1"/>
</dbReference>
<dbReference type="InterPro" id="IPR050250">
    <property type="entry name" value="Macrolide_Exporter_MacB"/>
</dbReference>
<comment type="caution">
    <text evidence="3">The sequence shown here is derived from an EMBL/GenBank/DDBJ whole genome shotgun (WGS) entry which is preliminary data.</text>
</comment>
<reference evidence="3" key="1">
    <citation type="journal article" date="2014" name="Front. Microbiol.">
        <title>High frequency of phylogenetically diverse reductive dehalogenase-homologous genes in deep subseafloor sedimentary metagenomes.</title>
        <authorList>
            <person name="Kawai M."/>
            <person name="Futagami T."/>
            <person name="Toyoda A."/>
            <person name="Takaki Y."/>
            <person name="Nishi S."/>
            <person name="Hori S."/>
            <person name="Arai W."/>
            <person name="Tsubouchi T."/>
            <person name="Morono Y."/>
            <person name="Uchiyama I."/>
            <person name="Ito T."/>
            <person name="Fujiyama A."/>
            <person name="Inagaki F."/>
            <person name="Takami H."/>
        </authorList>
    </citation>
    <scope>NUCLEOTIDE SEQUENCE</scope>
    <source>
        <strain evidence="3">Expedition CK06-06</strain>
    </source>
</reference>
<proteinExistence type="predicted"/>
<accession>X0XH30</accession>
<evidence type="ECO:0000256" key="1">
    <source>
        <dbReference type="SAM" id="MobiDB-lite"/>
    </source>
</evidence>
<dbReference type="AlphaFoldDB" id="X0XH30"/>
<gene>
    <name evidence="3" type="ORF">S01H1_72384</name>
</gene>
<name>X0XH30_9ZZZZ</name>
<dbReference type="EMBL" id="BARS01048268">
    <property type="protein sequence ID" value="GAG34727.1"/>
    <property type="molecule type" value="Genomic_DNA"/>
</dbReference>
<dbReference type="GO" id="GO:0005886">
    <property type="term" value="C:plasma membrane"/>
    <property type="evidence" value="ECO:0007669"/>
    <property type="project" value="TreeGrafter"/>
</dbReference>
<feature type="domain" description="MacB-like periplasmic core" evidence="2">
    <location>
        <begin position="19"/>
        <end position="163"/>
    </location>
</feature>
<dbReference type="InterPro" id="IPR025857">
    <property type="entry name" value="MacB_PCD"/>
</dbReference>
<sequence>MRSLNSLVWRNLTAHPLRSILTTLAITLGVAMVLAASIVGQAAGQSTAELSEEGPRIDAALLIEIFSRDGAPFDGDVLDALRVSPDVELTSPSLRVETELVLSMVEGGIAPPITELTLLGVDPESYVALHEPELAGGTFLDGPDTIVLPMVVAYLLNKVGQSVPHASAGYSPDNEHVNNPRQWKPG</sequence>
<feature type="region of interest" description="Disordered" evidence="1">
    <location>
        <begin position="166"/>
        <end position="186"/>
    </location>
</feature>